<keyword evidence="1" id="KW-1133">Transmembrane helix</keyword>
<evidence type="ECO:0000313" key="2">
    <source>
        <dbReference type="EMBL" id="MCM2679863.1"/>
    </source>
</evidence>
<evidence type="ECO:0000256" key="1">
    <source>
        <dbReference type="SAM" id="Phobius"/>
    </source>
</evidence>
<comment type="caution">
    <text evidence="2">The sequence shown here is derived from an EMBL/GenBank/DDBJ whole genome shotgun (WGS) entry which is preliminary data.</text>
</comment>
<feature type="transmembrane region" description="Helical" evidence="1">
    <location>
        <begin position="6"/>
        <end position="23"/>
    </location>
</feature>
<sequence>MSVIVPLWLLWLVLWFVFTYMIVRQSKKLIANIQAHDADYIFPGWKTFLLQMWQQKFDYDQESELYYLCVDYRKLLRVWVFMAILVAVVRFIILVMNV</sequence>
<reference evidence="2 3" key="1">
    <citation type="journal article" date="2013" name="Antonie Van Leeuwenhoek">
        <title>Echinimonas agarilytica gen. nov., sp. nov., a new gammaproteobacterium isolated from the sea urchin Strongylocentrotus intermedius.</title>
        <authorList>
            <person name="Nedashkovskaya O.I."/>
            <person name="Stenkova A.M."/>
            <person name="Zhukova N.V."/>
            <person name="Van Trappen S."/>
            <person name="Lee J.S."/>
            <person name="Kim S.B."/>
        </authorList>
    </citation>
    <scope>NUCLEOTIDE SEQUENCE [LARGE SCALE GENOMIC DNA]</scope>
    <source>
        <strain evidence="2 3">KMM 6351</strain>
    </source>
</reference>
<organism evidence="2 3">
    <name type="scientific">Echinimonas agarilytica</name>
    <dbReference type="NCBI Taxonomy" id="1215918"/>
    <lineage>
        <taxon>Bacteria</taxon>
        <taxon>Pseudomonadati</taxon>
        <taxon>Pseudomonadota</taxon>
        <taxon>Gammaproteobacteria</taxon>
        <taxon>Alteromonadales</taxon>
        <taxon>Echinimonadaceae</taxon>
        <taxon>Echinimonas</taxon>
    </lineage>
</organism>
<dbReference type="Proteomes" id="UP001165393">
    <property type="component" value="Unassembled WGS sequence"/>
</dbReference>
<evidence type="ECO:0000313" key="3">
    <source>
        <dbReference type="Proteomes" id="UP001165393"/>
    </source>
</evidence>
<name>A0AA41W7L6_9GAMM</name>
<feature type="transmembrane region" description="Helical" evidence="1">
    <location>
        <begin position="75"/>
        <end position="96"/>
    </location>
</feature>
<keyword evidence="1" id="KW-0472">Membrane</keyword>
<dbReference type="RefSeq" id="WP_251261277.1">
    <property type="nucleotide sequence ID" value="NZ_JAMQGP010000003.1"/>
</dbReference>
<keyword evidence="3" id="KW-1185">Reference proteome</keyword>
<proteinExistence type="predicted"/>
<gene>
    <name evidence="2" type="ORF">NAF29_09320</name>
</gene>
<protein>
    <submittedName>
        <fullName evidence="2">Uncharacterized protein</fullName>
    </submittedName>
</protein>
<dbReference type="AlphaFoldDB" id="A0AA41W7L6"/>
<keyword evidence="1" id="KW-0812">Transmembrane</keyword>
<dbReference type="EMBL" id="JAMQGP010000003">
    <property type="protein sequence ID" value="MCM2679863.1"/>
    <property type="molecule type" value="Genomic_DNA"/>
</dbReference>
<accession>A0AA41W7L6</accession>